<gene>
    <name evidence="2" type="ORF">EVA_17083</name>
</gene>
<reference evidence="2" key="1">
    <citation type="journal article" date="2012" name="PLoS ONE">
        <title>Gene sets for utilization of primary and secondary nutrition supplies in the distal gut of endangered iberian lynx.</title>
        <authorList>
            <person name="Alcaide M."/>
            <person name="Messina E."/>
            <person name="Richter M."/>
            <person name="Bargiela R."/>
            <person name="Peplies J."/>
            <person name="Huws S.A."/>
            <person name="Newbold C.J."/>
            <person name="Golyshin P.N."/>
            <person name="Simon M.A."/>
            <person name="Lopez G."/>
            <person name="Yakimov M.M."/>
            <person name="Ferrer M."/>
        </authorList>
    </citation>
    <scope>NUCLEOTIDE SEQUENCE</scope>
</reference>
<sequence>MVKLVEEERTNGWVEYVGVIALEVAGLLFQIFKFKACNARARII</sequence>
<protein>
    <submittedName>
        <fullName evidence="2">Uncharacterized protein</fullName>
    </submittedName>
</protein>
<comment type="caution">
    <text evidence="2">The sequence shown here is derived from an EMBL/GenBank/DDBJ whole genome shotgun (WGS) entry which is preliminary data.</text>
</comment>
<name>J9FZ30_9ZZZZ</name>
<evidence type="ECO:0000256" key="1">
    <source>
        <dbReference type="SAM" id="Phobius"/>
    </source>
</evidence>
<organism evidence="2">
    <name type="scientific">gut metagenome</name>
    <dbReference type="NCBI Taxonomy" id="749906"/>
    <lineage>
        <taxon>unclassified sequences</taxon>
        <taxon>metagenomes</taxon>
        <taxon>organismal metagenomes</taxon>
    </lineage>
</organism>
<evidence type="ECO:0000313" key="2">
    <source>
        <dbReference type="EMBL" id="EJW94812.1"/>
    </source>
</evidence>
<keyword evidence="1" id="KW-1133">Transmembrane helix</keyword>
<keyword evidence="1" id="KW-0812">Transmembrane</keyword>
<feature type="transmembrane region" description="Helical" evidence="1">
    <location>
        <begin position="13"/>
        <end position="32"/>
    </location>
</feature>
<keyword evidence="1" id="KW-0472">Membrane</keyword>
<accession>J9FZ30</accession>
<dbReference type="AlphaFoldDB" id="J9FZ30"/>
<proteinExistence type="predicted"/>
<dbReference type="EMBL" id="AMCI01006161">
    <property type="protein sequence ID" value="EJW94812.1"/>
    <property type="molecule type" value="Genomic_DNA"/>
</dbReference>